<reference evidence="13 14" key="1">
    <citation type="journal article" date="2009" name="Nature">
        <title>Evolution of pathogenicity and sexual reproduction in eight Candida genomes.</title>
        <authorList>
            <person name="Butler G."/>
            <person name="Rasmussen M.D."/>
            <person name="Lin M.F."/>
            <person name="Santos M.A."/>
            <person name="Sakthikumar S."/>
            <person name="Munro C.A."/>
            <person name="Rheinbay E."/>
            <person name="Grabherr M."/>
            <person name="Forche A."/>
            <person name="Reedy J.L."/>
            <person name="Agrafioti I."/>
            <person name="Arnaud M.B."/>
            <person name="Bates S."/>
            <person name="Brown A.J."/>
            <person name="Brunke S."/>
            <person name="Costanzo M.C."/>
            <person name="Fitzpatrick D.A."/>
            <person name="de Groot P.W."/>
            <person name="Harris D."/>
            <person name="Hoyer L.L."/>
            <person name="Hube B."/>
            <person name="Klis F.M."/>
            <person name="Kodira C."/>
            <person name="Lennard N."/>
            <person name="Logue M.E."/>
            <person name="Martin R."/>
            <person name="Neiman A.M."/>
            <person name="Nikolaou E."/>
            <person name="Quail M.A."/>
            <person name="Quinn J."/>
            <person name="Santos M.C."/>
            <person name="Schmitzberger F.F."/>
            <person name="Sherlock G."/>
            <person name="Shah P."/>
            <person name="Silverstein K.A."/>
            <person name="Skrzypek M.S."/>
            <person name="Soll D."/>
            <person name="Staggs R."/>
            <person name="Stansfield I."/>
            <person name="Stumpf M.P."/>
            <person name="Sudbery P.E."/>
            <person name="Srikantha T."/>
            <person name="Zeng Q."/>
            <person name="Berman J."/>
            <person name="Berriman M."/>
            <person name="Heitman J."/>
            <person name="Gow N.A."/>
            <person name="Lorenz M.C."/>
            <person name="Birren B.W."/>
            <person name="Kellis M."/>
            <person name="Cuomo C.A."/>
        </authorList>
    </citation>
    <scope>NUCLEOTIDE SEQUENCE [LARGE SCALE GENOMIC DNA]</scope>
    <source>
        <strain evidence="14">ATCC 6260 / CBS 566 / DSM 6381 / JCM 1539 / NBRC 10279 / NRRL Y-324</strain>
    </source>
</reference>
<evidence type="ECO:0000256" key="1">
    <source>
        <dbReference type="ARBA" id="ARBA00004123"/>
    </source>
</evidence>
<dbReference type="Proteomes" id="UP000001997">
    <property type="component" value="Unassembled WGS sequence"/>
</dbReference>
<dbReference type="GO" id="GO:0006302">
    <property type="term" value="P:double-strand break repair"/>
    <property type="evidence" value="ECO:0007669"/>
    <property type="project" value="EnsemblFungi"/>
</dbReference>
<comment type="similarity">
    <text evidence="2">Belongs to the acetyltransferase family. ECO subfamily.</text>
</comment>
<dbReference type="GO" id="GO:0034087">
    <property type="term" value="P:establishment of mitotic sister chromatid cohesion"/>
    <property type="evidence" value="ECO:0007669"/>
    <property type="project" value="EnsemblFungi"/>
</dbReference>
<proteinExistence type="inferred from homology"/>
<dbReference type="InterPro" id="IPR028009">
    <property type="entry name" value="ESCO_Acetyltransf_dom"/>
</dbReference>
<keyword evidence="4" id="KW-0808">Transferase</keyword>
<dbReference type="HOGENOM" id="CLU_039183_2_1_1"/>
<evidence type="ECO:0000256" key="7">
    <source>
        <dbReference type="ARBA" id="ARBA00022833"/>
    </source>
</evidence>
<evidence type="ECO:0000256" key="2">
    <source>
        <dbReference type="ARBA" id="ARBA00005816"/>
    </source>
</evidence>
<dbReference type="CDD" id="cd04301">
    <property type="entry name" value="NAT_SF"/>
    <property type="match status" value="1"/>
</dbReference>
<dbReference type="AlphaFoldDB" id="A5DIM9"/>
<evidence type="ECO:0000256" key="4">
    <source>
        <dbReference type="ARBA" id="ARBA00022679"/>
    </source>
</evidence>
<evidence type="ECO:0000256" key="5">
    <source>
        <dbReference type="ARBA" id="ARBA00022723"/>
    </source>
</evidence>
<dbReference type="Pfam" id="PF13878">
    <property type="entry name" value="zf-C2H2_3"/>
    <property type="match status" value="1"/>
</dbReference>
<dbReference type="GeneID" id="5126629"/>
<accession>A5DIM9</accession>
<dbReference type="InterPro" id="IPR000182">
    <property type="entry name" value="GNAT_dom"/>
</dbReference>
<dbReference type="Pfam" id="PF13880">
    <property type="entry name" value="Acetyltransf_13"/>
    <property type="match status" value="1"/>
</dbReference>
<dbReference type="GO" id="GO:0140588">
    <property type="term" value="P:chromatin looping"/>
    <property type="evidence" value="ECO:0007669"/>
    <property type="project" value="EnsemblFungi"/>
</dbReference>
<evidence type="ECO:0000256" key="6">
    <source>
        <dbReference type="ARBA" id="ARBA00022771"/>
    </source>
</evidence>
<dbReference type="eggNOG" id="KOG3014">
    <property type="taxonomic scope" value="Eukaryota"/>
</dbReference>
<dbReference type="GO" id="GO:0003682">
    <property type="term" value="F:chromatin binding"/>
    <property type="evidence" value="ECO:0007669"/>
    <property type="project" value="EnsemblFungi"/>
</dbReference>
<evidence type="ECO:0000256" key="3">
    <source>
        <dbReference type="ARBA" id="ARBA00022043"/>
    </source>
</evidence>
<dbReference type="GO" id="GO:0070058">
    <property type="term" value="P:tRNA gene clustering"/>
    <property type="evidence" value="ECO:0007669"/>
    <property type="project" value="EnsemblFungi"/>
</dbReference>
<dbReference type="GO" id="GO:0061733">
    <property type="term" value="F:protein-lysine-acetyltransferase activity"/>
    <property type="evidence" value="ECO:0007669"/>
    <property type="project" value="TreeGrafter"/>
</dbReference>
<dbReference type="GO" id="GO:0034089">
    <property type="term" value="P:establishment of meiotic sister chromatid cohesion"/>
    <property type="evidence" value="ECO:0007669"/>
    <property type="project" value="EnsemblFungi"/>
</dbReference>
<dbReference type="Gene3D" id="3.40.630.30">
    <property type="match status" value="1"/>
</dbReference>
<dbReference type="GO" id="GO:0006260">
    <property type="term" value="P:DNA replication"/>
    <property type="evidence" value="ECO:0007669"/>
    <property type="project" value="EnsemblFungi"/>
</dbReference>
<keyword evidence="14" id="KW-1185">Reference proteome</keyword>
<dbReference type="GO" id="GO:0007076">
    <property type="term" value="P:mitotic chromosome condensation"/>
    <property type="evidence" value="ECO:0007669"/>
    <property type="project" value="EnsemblFungi"/>
</dbReference>
<dbReference type="RefSeq" id="XP_001485401.2">
    <property type="nucleotide sequence ID" value="XM_001485351.1"/>
</dbReference>
<gene>
    <name evidence="13" type="ORF">PGUG_03130</name>
</gene>
<protein>
    <recommendedName>
        <fullName evidence="3">N-acetyltransferase ECO1</fullName>
    </recommendedName>
    <alternativeName>
        <fullName evidence="11">Establishment of cohesion protein 1</fullName>
    </alternativeName>
</protein>
<dbReference type="InParanoid" id="A5DIM9"/>
<dbReference type="GO" id="GO:0043596">
    <property type="term" value="C:nuclear replication fork"/>
    <property type="evidence" value="ECO:0007669"/>
    <property type="project" value="EnsemblFungi"/>
</dbReference>
<sequence length="243" mass="27424">MTAPKHPARKVQSTFTAKIPTKCKQCHMSYFSHIKNDVNTHKKYHTNFLEGPSWSASSACKTLKSIQLRKGRKNTSVTLISVDKSDSNDHLKSVMKVVNNELNAVAEFEHWKYTNTGIEGKAYLAIAARRVVGVCTIEPIVNPELQCRWMVFNTQELVPEQTNSSIKIGISRIWVAPNWRRLGIAQTLLDAVREYTIYGVVLNKHELGFSQPSSSGGLLSKYYNGKMHKSGEFLIPVYLELPQ</sequence>
<dbReference type="FunCoup" id="A5DIM9">
    <property type="interactions" value="33"/>
</dbReference>
<dbReference type="STRING" id="294746.A5DIM9"/>
<evidence type="ECO:0000256" key="8">
    <source>
        <dbReference type="ARBA" id="ARBA00023242"/>
    </source>
</evidence>
<evidence type="ECO:0000256" key="9">
    <source>
        <dbReference type="ARBA" id="ARBA00023306"/>
    </source>
</evidence>
<name>A5DIM9_PICGU</name>
<comment type="subcellular location">
    <subcellularLocation>
        <location evidence="1">Nucleus</location>
    </subcellularLocation>
</comment>
<dbReference type="InterPro" id="IPR016181">
    <property type="entry name" value="Acyl_CoA_acyltransferase"/>
</dbReference>
<evidence type="ECO:0000313" key="13">
    <source>
        <dbReference type="EMBL" id="EDK39032.2"/>
    </source>
</evidence>
<feature type="domain" description="N-acetyltransferase" evidence="12">
    <location>
        <begin position="77"/>
        <end position="243"/>
    </location>
</feature>
<dbReference type="OrthoDB" id="428854at2759"/>
<dbReference type="PANTHER" id="PTHR45884:SF2">
    <property type="entry name" value="N-ACETYLTRANSFERASE ECO"/>
    <property type="match status" value="1"/>
</dbReference>
<dbReference type="SUPFAM" id="SSF55729">
    <property type="entry name" value="Acyl-CoA N-acyltransferases (Nat)"/>
    <property type="match status" value="1"/>
</dbReference>
<dbReference type="VEuPathDB" id="FungiDB:PGUG_03130"/>
<dbReference type="GO" id="GO:0032200">
    <property type="term" value="P:telomere organization"/>
    <property type="evidence" value="ECO:0007669"/>
    <property type="project" value="EnsemblFungi"/>
</dbReference>
<dbReference type="GO" id="GO:0000785">
    <property type="term" value="C:chromatin"/>
    <property type="evidence" value="ECO:0007669"/>
    <property type="project" value="EnsemblFungi"/>
</dbReference>
<keyword evidence="7" id="KW-0862">Zinc</keyword>
<keyword evidence="6" id="KW-0863">Zinc-finger</keyword>
<evidence type="ECO:0000259" key="12">
    <source>
        <dbReference type="PROSITE" id="PS51186"/>
    </source>
</evidence>
<keyword evidence="10" id="KW-0012">Acyltransferase</keyword>
<evidence type="ECO:0000256" key="11">
    <source>
        <dbReference type="ARBA" id="ARBA00032212"/>
    </source>
</evidence>
<dbReference type="PROSITE" id="PS51186">
    <property type="entry name" value="GNAT"/>
    <property type="match status" value="1"/>
</dbReference>
<dbReference type="OMA" id="PSITHQE"/>
<evidence type="ECO:0000256" key="10">
    <source>
        <dbReference type="ARBA" id="ARBA00023315"/>
    </source>
</evidence>
<dbReference type="InterPro" id="IPR028005">
    <property type="entry name" value="AcTrfase_ESCO_Znf_dom"/>
</dbReference>
<keyword evidence="8" id="KW-0539">Nucleus</keyword>
<dbReference type="EMBL" id="CH408157">
    <property type="protein sequence ID" value="EDK39032.2"/>
    <property type="molecule type" value="Genomic_DNA"/>
</dbReference>
<dbReference type="GO" id="GO:0008270">
    <property type="term" value="F:zinc ion binding"/>
    <property type="evidence" value="ECO:0007669"/>
    <property type="project" value="UniProtKB-KW"/>
</dbReference>
<keyword evidence="9" id="KW-0131">Cell cycle</keyword>
<dbReference type="PANTHER" id="PTHR45884">
    <property type="entry name" value="N-ACETYLTRANSFERASE ECO"/>
    <property type="match status" value="1"/>
</dbReference>
<dbReference type="KEGG" id="pgu:PGUG_03130"/>
<organism evidence="13 14">
    <name type="scientific">Meyerozyma guilliermondii (strain ATCC 6260 / CBS 566 / DSM 6381 / JCM 1539 / NBRC 10279 / NRRL Y-324)</name>
    <name type="common">Yeast</name>
    <name type="synonym">Candida guilliermondii</name>
    <dbReference type="NCBI Taxonomy" id="294746"/>
    <lineage>
        <taxon>Eukaryota</taxon>
        <taxon>Fungi</taxon>
        <taxon>Dikarya</taxon>
        <taxon>Ascomycota</taxon>
        <taxon>Saccharomycotina</taxon>
        <taxon>Pichiomycetes</taxon>
        <taxon>Debaryomycetaceae</taxon>
        <taxon>Meyerozyma</taxon>
    </lineage>
</organism>
<keyword evidence="5" id="KW-0479">Metal-binding</keyword>
<dbReference type="GO" id="GO:0007088">
    <property type="term" value="P:regulation of mitotic nuclear division"/>
    <property type="evidence" value="ECO:0007669"/>
    <property type="project" value="EnsemblFungi"/>
</dbReference>
<evidence type="ECO:0000313" key="14">
    <source>
        <dbReference type="Proteomes" id="UP000001997"/>
    </source>
</evidence>